<evidence type="ECO:0000256" key="2">
    <source>
        <dbReference type="ARBA" id="ARBA00022679"/>
    </source>
</evidence>
<reference evidence="3 4" key="1">
    <citation type="journal article" date="2016" name="Nat. Biotechnol.">
        <title>Measurement of bacterial replication rates in microbial communities.</title>
        <authorList>
            <person name="Brown C.T."/>
            <person name="Olm M.R."/>
            <person name="Thomas B.C."/>
            <person name="Banfield J.F."/>
        </authorList>
    </citation>
    <scope>NUCLEOTIDE SEQUENCE [LARGE SCALE GENOMIC DNA]</scope>
    <source>
        <strain evidence="3">45_41</strain>
    </source>
</reference>
<dbReference type="InterPro" id="IPR002201">
    <property type="entry name" value="Glyco_trans_9"/>
</dbReference>
<keyword evidence="1" id="KW-0328">Glycosyltransferase</keyword>
<accession>A0A1Q6HQ58</accession>
<dbReference type="GO" id="GO:0005829">
    <property type="term" value="C:cytosol"/>
    <property type="evidence" value="ECO:0007669"/>
    <property type="project" value="TreeGrafter"/>
</dbReference>
<dbReference type="GO" id="GO:0009244">
    <property type="term" value="P:lipopolysaccharide core region biosynthetic process"/>
    <property type="evidence" value="ECO:0007669"/>
    <property type="project" value="TreeGrafter"/>
</dbReference>
<gene>
    <name evidence="3" type="ORF">BHV79_18045</name>
</gene>
<dbReference type="SUPFAM" id="SSF53756">
    <property type="entry name" value="UDP-Glycosyltransferase/glycogen phosphorylase"/>
    <property type="match status" value="1"/>
</dbReference>
<dbReference type="EMBL" id="MNQU01000333">
    <property type="protein sequence ID" value="OKZ28776.1"/>
    <property type="molecule type" value="Genomic_DNA"/>
</dbReference>
<evidence type="ECO:0000313" key="4">
    <source>
        <dbReference type="Proteomes" id="UP000186549"/>
    </source>
</evidence>
<evidence type="ECO:0000256" key="1">
    <source>
        <dbReference type="ARBA" id="ARBA00022676"/>
    </source>
</evidence>
<proteinExistence type="predicted"/>
<organism evidence="3 4">
    <name type="scientific">Bacteroides uniformis</name>
    <dbReference type="NCBI Taxonomy" id="820"/>
    <lineage>
        <taxon>Bacteria</taxon>
        <taxon>Pseudomonadati</taxon>
        <taxon>Bacteroidota</taxon>
        <taxon>Bacteroidia</taxon>
        <taxon>Bacteroidales</taxon>
        <taxon>Bacteroidaceae</taxon>
        <taxon>Bacteroides</taxon>
    </lineage>
</organism>
<sequence>MAKGKRNKDGKLSNVLVVRFSAIGDVAMTVPALYGACHAHPDVRFIFVTRASMTSIFLNAPSNLVVVGVDLKDAYSGLKGMRRLLGELREKYDIDAVVDLHDVIRTKYIRLLAFMNGLKVSRIHKGRKGKHALTRKNNKVMLPLETSRSRYRATFARLGLAPDESFTGLFGSGKAPAELFRDITSGRPEGEHWVGIAPFAKHPGKIYPVELMEEVVSKLSGIDGMRIFLFGGGDYEREVLRRWQESYPGVKSLAEGRYGFATELALLSNLDCMVSMDSANMHLASLVDIPVVSIWGATHPYCGFKGWRQNDENIIQLPLTCRPCSVFGDRPCHRGDYLCLNGIKPAIVTDKILSILGLMRDLTKQ</sequence>
<protein>
    <submittedName>
        <fullName evidence="3">Glycosyl transferase family 1</fullName>
    </submittedName>
</protein>
<dbReference type="PANTHER" id="PTHR30160">
    <property type="entry name" value="TETRAACYLDISACCHARIDE 4'-KINASE-RELATED"/>
    <property type="match status" value="1"/>
</dbReference>
<dbReference type="CDD" id="cd03789">
    <property type="entry name" value="GT9_LPS_heptosyltransferase"/>
    <property type="match status" value="1"/>
</dbReference>
<dbReference type="PANTHER" id="PTHR30160:SF22">
    <property type="entry name" value="LIPOPOLYSACCHARIDE CORE BIOSYNTHESIS PROTEIN"/>
    <property type="match status" value="1"/>
</dbReference>
<dbReference type="InterPro" id="IPR051199">
    <property type="entry name" value="LPS_LOS_Heptosyltrfase"/>
</dbReference>
<keyword evidence="2 3" id="KW-0808">Transferase</keyword>
<name>A0A1Q6HQ58_BACUN</name>
<dbReference type="Gene3D" id="3.40.50.2000">
    <property type="entry name" value="Glycogen Phosphorylase B"/>
    <property type="match status" value="2"/>
</dbReference>
<dbReference type="AlphaFoldDB" id="A0A1Q6HQ58"/>
<evidence type="ECO:0000313" key="3">
    <source>
        <dbReference type="EMBL" id="OKZ28776.1"/>
    </source>
</evidence>
<dbReference type="GO" id="GO:0008713">
    <property type="term" value="F:ADP-heptose-lipopolysaccharide heptosyltransferase activity"/>
    <property type="evidence" value="ECO:0007669"/>
    <property type="project" value="TreeGrafter"/>
</dbReference>
<comment type="caution">
    <text evidence="3">The sequence shown here is derived from an EMBL/GenBank/DDBJ whole genome shotgun (WGS) entry which is preliminary data.</text>
</comment>
<dbReference type="Pfam" id="PF01075">
    <property type="entry name" value="Glyco_transf_9"/>
    <property type="match status" value="1"/>
</dbReference>
<dbReference type="Proteomes" id="UP000186549">
    <property type="component" value="Unassembled WGS sequence"/>
</dbReference>